<proteinExistence type="predicted"/>
<gene>
    <name evidence="1" type="ORF">Naga_100048g29</name>
</gene>
<reference evidence="1 2" key="1">
    <citation type="journal article" date="2014" name="Mol. Plant">
        <title>Chromosome Scale Genome Assembly and Transcriptome Profiling of Nannochloropsis gaditana in Nitrogen Depletion.</title>
        <authorList>
            <person name="Corteggiani Carpinelli E."/>
            <person name="Telatin A."/>
            <person name="Vitulo N."/>
            <person name="Forcato C."/>
            <person name="D'Angelo M."/>
            <person name="Schiavon R."/>
            <person name="Vezzi A."/>
            <person name="Giacometti G.M."/>
            <person name="Morosinotto T."/>
            <person name="Valle G."/>
        </authorList>
    </citation>
    <scope>NUCLEOTIDE SEQUENCE [LARGE SCALE GENOMIC DNA]</scope>
    <source>
        <strain evidence="1 2">B-31</strain>
    </source>
</reference>
<comment type="caution">
    <text evidence="1">The sequence shown here is derived from an EMBL/GenBank/DDBJ whole genome shotgun (WGS) entry which is preliminary data.</text>
</comment>
<evidence type="ECO:0000313" key="2">
    <source>
        <dbReference type="Proteomes" id="UP000019335"/>
    </source>
</evidence>
<name>W7TIH6_9STRA</name>
<sequence length="179" mass="19842">MVGAIEALDRSLVGRRSSWKPSFTRLPFRANDPCGIKRKISIRGLTLADICVSLKAVQMRRCDGASTSGSRRLKHPAIRHCLLLFTWARISSYIKNTLALCSHIGSPQRGIVRPSSCPLLLHRPPRPRRPCLPLLTAGPLCKGLCPKHNTSAPPPHRVPARSIIVLLHLLKFKNWARGS</sequence>
<accession>W7TIH6</accession>
<dbReference type="EMBL" id="AZIL01000828">
    <property type="protein sequence ID" value="EWM25902.1"/>
    <property type="molecule type" value="Genomic_DNA"/>
</dbReference>
<organism evidence="1 2">
    <name type="scientific">Nannochloropsis gaditana</name>
    <dbReference type="NCBI Taxonomy" id="72520"/>
    <lineage>
        <taxon>Eukaryota</taxon>
        <taxon>Sar</taxon>
        <taxon>Stramenopiles</taxon>
        <taxon>Ochrophyta</taxon>
        <taxon>Eustigmatophyceae</taxon>
        <taxon>Eustigmatales</taxon>
        <taxon>Monodopsidaceae</taxon>
        <taxon>Nannochloropsis</taxon>
    </lineage>
</organism>
<protein>
    <submittedName>
        <fullName evidence="1">Uncharacterized protein</fullName>
    </submittedName>
</protein>
<dbReference type="Proteomes" id="UP000019335">
    <property type="component" value="Chromosome 10"/>
</dbReference>
<dbReference type="AlphaFoldDB" id="W7TIH6"/>
<keyword evidence="2" id="KW-1185">Reference proteome</keyword>
<evidence type="ECO:0000313" key="1">
    <source>
        <dbReference type="EMBL" id="EWM25902.1"/>
    </source>
</evidence>